<dbReference type="GO" id="GO:0005737">
    <property type="term" value="C:cytoplasm"/>
    <property type="evidence" value="ECO:0007669"/>
    <property type="project" value="TreeGrafter"/>
</dbReference>
<dbReference type="InterPro" id="IPR048362">
    <property type="entry name" value="PARG_helical"/>
</dbReference>
<protein>
    <recommendedName>
        <fullName evidence="2">poly(ADP-ribose) glycohydrolase</fullName>
        <ecNumber evidence="2">3.2.1.143</ecNumber>
    </recommendedName>
</protein>
<dbReference type="EC" id="3.2.1.143" evidence="2"/>
<feature type="active site" evidence="4">
    <location>
        <position position="105"/>
    </location>
</feature>
<dbReference type="Pfam" id="PF20811">
    <property type="entry name" value="PARG_cat_N"/>
    <property type="match status" value="1"/>
</dbReference>
<comment type="similarity">
    <text evidence="1">Belongs to the poly(ADP-ribose) glycohydrolase family.</text>
</comment>
<gene>
    <name evidence="8" type="ORF">EVEC_LOCUS5682</name>
</gene>
<organism evidence="10">
    <name type="scientific">Enterobius vermicularis</name>
    <name type="common">Human pinworm</name>
    <dbReference type="NCBI Taxonomy" id="51028"/>
    <lineage>
        <taxon>Eukaryota</taxon>
        <taxon>Metazoa</taxon>
        <taxon>Ecdysozoa</taxon>
        <taxon>Nematoda</taxon>
        <taxon>Chromadorea</taxon>
        <taxon>Rhabditida</taxon>
        <taxon>Spirurina</taxon>
        <taxon>Oxyuridomorpha</taxon>
        <taxon>Oxyuroidea</taxon>
        <taxon>Oxyuridae</taxon>
        <taxon>Enterobius</taxon>
    </lineage>
</organism>
<reference evidence="10" key="1">
    <citation type="submission" date="2017-02" db="UniProtKB">
        <authorList>
            <consortium name="WormBaseParasite"/>
        </authorList>
    </citation>
    <scope>IDENTIFICATION</scope>
</reference>
<feature type="domain" description="PARG catalytic Macro" evidence="6">
    <location>
        <begin position="74"/>
        <end position="177"/>
    </location>
</feature>
<evidence type="ECO:0000256" key="4">
    <source>
        <dbReference type="PIRSR" id="PIRSR607724-1"/>
    </source>
</evidence>
<evidence type="ECO:0000313" key="8">
    <source>
        <dbReference type="EMBL" id="VDD90931.1"/>
    </source>
</evidence>
<keyword evidence="3" id="KW-0378">Hydrolase</keyword>
<dbReference type="GO" id="GO:1990966">
    <property type="term" value="P:ATP generation from poly-ADP-D-ribose"/>
    <property type="evidence" value="ECO:0007669"/>
    <property type="project" value="TreeGrafter"/>
</dbReference>
<dbReference type="Pfam" id="PF05028">
    <property type="entry name" value="PARG_cat_C"/>
    <property type="match status" value="2"/>
</dbReference>
<dbReference type="GO" id="GO:0005634">
    <property type="term" value="C:nucleus"/>
    <property type="evidence" value="ECO:0007669"/>
    <property type="project" value="TreeGrafter"/>
</dbReference>
<feature type="binding site" evidence="5">
    <location>
        <position position="108"/>
    </location>
    <ligand>
        <name>substrate</name>
    </ligand>
</feature>
<dbReference type="InterPro" id="IPR007724">
    <property type="entry name" value="Poly_GlycHdrlase"/>
</dbReference>
<dbReference type="PANTHER" id="PTHR12837:SF0">
    <property type="entry name" value="POLY(ADP-RIBOSE) GLYCOHYDROLASE"/>
    <property type="match status" value="1"/>
</dbReference>
<sequence length="254" mass="28794">FFQPIPLLRSGFNGSVTLSQQQVAALLAHAFFSTYEMPRNRTAVEKLRCILYFDFNFSVPFGVITFRRQSVDPPDWNRLTNHLSDFVVQSSGTIEDDGFGMLEVDFANKYIGGGVLSKGCVQEEIRFLICPELILSCLFCERMSENEAIFISGAQRFSNYTGYGRDFKWHSASKQTTLMRWVHIIFLLIMQAHAGFYSPDGSKKGIATGNWGCGVYRGNPHLKLLSFFYTFYLIRDVTLLSLFRSSAVNCCLGQ</sequence>
<evidence type="ECO:0000256" key="5">
    <source>
        <dbReference type="PIRSR" id="PIRSR607724-2"/>
    </source>
</evidence>
<dbReference type="EMBL" id="UXUI01008236">
    <property type="protein sequence ID" value="VDD90931.1"/>
    <property type="molecule type" value="Genomic_DNA"/>
</dbReference>
<dbReference type="GO" id="GO:0006282">
    <property type="term" value="P:regulation of DNA repair"/>
    <property type="evidence" value="ECO:0007669"/>
    <property type="project" value="InterPro"/>
</dbReference>
<evidence type="ECO:0000256" key="3">
    <source>
        <dbReference type="ARBA" id="ARBA00022801"/>
    </source>
</evidence>
<dbReference type="Proteomes" id="UP000274131">
    <property type="component" value="Unassembled WGS sequence"/>
</dbReference>
<feature type="active site" evidence="4">
    <location>
        <position position="124"/>
    </location>
</feature>
<reference evidence="8 9" key="2">
    <citation type="submission" date="2018-10" db="EMBL/GenBank/DDBJ databases">
        <authorList>
            <consortium name="Pathogen Informatics"/>
        </authorList>
    </citation>
    <scope>NUCLEOTIDE SEQUENCE [LARGE SCALE GENOMIC DNA]</scope>
</reference>
<feature type="binding site" evidence="5">
    <location>
        <position position="163"/>
    </location>
    <ligand>
        <name>substrate</name>
    </ligand>
</feature>
<dbReference type="GO" id="GO:0005975">
    <property type="term" value="P:carbohydrate metabolic process"/>
    <property type="evidence" value="ECO:0007669"/>
    <property type="project" value="InterPro"/>
</dbReference>
<feature type="active site" evidence="4">
    <location>
        <position position="123"/>
    </location>
</feature>
<keyword evidence="9" id="KW-1185">Reference proteome</keyword>
<feature type="binding site" evidence="5">
    <location>
        <position position="122"/>
    </location>
    <ligand>
        <name>substrate</name>
    </ligand>
</feature>
<dbReference type="WBParaSite" id="EVEC_0000607101-mRNA-1">
    <property type="protein sequence ID" value="EVEC_0000607101-mRNA-1"/>
    <property type="gene ID" value="EVEC_0000607101"/>
</dbReference>
<dbReference type="STRING" id="51028.A0A0N4V719"/>
<dbReference type="OrthoDB" id="1937899at2759"/>
<evidence type="ECO:0000259" key="6">
    <source>
        <dbReference type="Pfam" id="PF05028"/>
    </source>
</evidence>
<evidence type="ECO:0000313" key="10">
    <source>
        <dbReference type="WBParaSite" id="EVEC_0000607101-mRNA-1"/>
    </source>
</evidence>
<dbReference type="PANTHER" id="PTHR12837">
    <property type="entry name" value="POLY ADP-RIBOSE GLYCOHYDROLASE"/>
    <property type="match status" value="1"/>
</dbReference>
<proteinExistence type="inferred from homology"/>
<evidence type="ECO:0000313" key="9">
    <source>
        <dbReference type="Proteomes" id="UP000274131"/>
    </source>
</evidence>
<accession>A0A0N4V719</accession>
<evidence type="ECO:0000259" key="7">
    <source>
        <dbReference type="Pfam" id="PF20811"/>
    </source>
</evidence>
<evidence type="ECO:0000256" key="1">
    <source>
        <dbReference type="ARBA" id="ARBA00009545"/>
    </source>
</evidence>
<feature type="domain" description="PARG helical" evidence="7">
    <location>
        <begin position="3"/>
        <end position="50"/>
    </location>
</feature>
<name>A0A0N4V719_ENTVE</name>
<dbReference type="InterPro" id="IPR046372">
    <property type="entry name" value="PARG_cat_C"/>
</dbReference>
<evidence type="ECO:0000256" key="2">
    <source>
        <dbReference type="ARBA" id="ARBA00012255"/>
    </source>
</evidence>
<dbReference type="AlphaFoldDB" id="A0A0N4V719"/>
<dbReference type="GO" id="GO:0004649">
    <property type="term" value="F:poly(ADP-ribose) glycohydrolase activity"/>
    <property type="evidence" value="ECO:0007669"/>
    <property type="project" value="UniProtKB-EC"/>
</dbReference>
<feature type="domain" description="PARG catalytic Macro" evidence="6">
    <location>
        <begin position="189"/>
        <end position="225"/>
    </location>
</feature>
<dbReference type="GO" id="GO:0009225">
    <property type="term" value="P:nucleotide-sugar metabolic process"/>
    <property type="evidence" value="ECO:0007669"/>
    <property type="project" value="TreeGrafter"/>
</dbReference>